<sequence>MNQQRQSFPRTESAEVVSTAKRVSQIPGLVMSFLDDLTNPLHERYCITLAPAPGAAYLQSEKPRMVFCVANWHVNIPANGSRKK</sequence>
<accession>D9PIP0</accession>
<name>D9PIP0_9ZZZZ</name>
<organism evidence="1">
    <name type="scientific">sediment metagenome</name>
    <dbReference type="NCBI Taxonomy" id="749907"/>
    <lineage>
        <taxon>unclassified sequences</taxon>
        <taxon>metagenomes</taxon>
        <taxon>ecological metagenomes</taxon>
    </lineage>
</organism>
<dbReference type="AlphaFoldDB" id="D9PIP0"/>
<evidence type="ECO:0000313" key="1">
    <source>
        <dbReference type="EMBL" id="EFK96567.1"/>
    </source>
</evidence>
<comment type="caution">
    <text evidence="1">The sequence shown here is derived from an EMBL/GenBank/DDBJ whole genome shotgun (WGS) entry which is preliminary data.</text>
</comment>
<reference evidence="1" key="1">
    <citation type="submission" date="2010-07" db="EMBL/GenBank/DDBJ databases">
        <authorList>
            <consortium name="CONSOLIDER consortium CSD2007-00005"/>
            <person name="Guazzaroni M.-E."/>
            <person name="Richter M."/>
            <person name="Garcia-Salamanca A."/>
            <person name="Yarza P."/>
            <person name="Ferrer M."/>
        </authorList>
    </citation>
    <scope>NUCLEOTIDE SEQUENCE</scope>
</reference>
<dbReference type="EMBL" id="ADZX01000447">
    <property type="protein sequence ID" value="EFK96567.1"/>
    <property type="molecule type" value="Genomic_DNA"/>
</dbReference>
<proteinExistence type="predicted"/>
<protein>
    <submittedName>
        <fullName evidence="1">Uncharacterized protein</fullName>
    </submittedName>
</protein>
<gene>
    <name evidence="1" type="ORF">LDC_1398</name>
</gene>
<reference evidence="1" key="2">
    <citation type="journal article" date="2011" name="Microb. Ecol.">
        <title>Taxonomic and Functional Metagenomic Profiling of the Microbial Community in the Anoxic Sediment of a Sub-saline Shallow Lake (Laguna de Carrizo, Central Spain).</title>
        <authorList>
            <person name="Ferrer M."/>
            <person name="Guazzaroni M.E."/>
            <person name="Richter M."/>
            <person name="Garcia-Salamanca A."/>
            <person name="Yarza P."/>
            <person name="Suarez-Suarez A."/>
            <person name="Solano J."/>
            <person name="Alcaide M."/>
            <person name="van Dillewijn P."/>
            <person name="Molina-Henares M.A."/>
            <person name="Lopez-Cortes N."/>
            <person name="Al-Ramahi Y."/>
            <person name="Guerrero C."/>
            <person name="Acosta A."/>
            <person name="de Eugenio L.I."/>
            <person name="Martinez V."/>
            <person name="Marques S."/>
            <person name="Rojo F."/>
            <person name="Santero E."/>
            <person name="Genilloud O."/>
            <person name="Perez-Perez J."/>
            <person name="Rossello-Mora R."/>
            <person name="Ramos J.L."/>
        </authorList>
    </citation>
    <scope>NUCLEOTIDE SEQUENCE</scope>
</reference>